<feature type="DNA-binding region" description="H-T-H motif" evidence="2">
    <location>
        <begin position="53"/>
        <end position="72"/>
    </location>
</feature>
<protein>
    <submittedName>
        <fullName evidence="4">TetR/AcrR family transcriptional regulator</fullName>
    </submittedName>
</protein>
<dbReference type="InterPro" id="IPR001647">
    <property type="entry name" value="HTH_TetR"/>
</dbReference>
<dbReference type="PROSITE" id="PS01081">
    <property type="entry name" value="HTH_TETR_1"/>
    <property type="match status" value="1"/>
</dbReference>
<dbReference type="EMBL" id="JAIVFP010000001">
    <property type="protein sequence ID" value="MCI4681330.1"/>
    <property type="molecule type" value="Genomic_DNA"/>
</dbReference>
<dbReference type="RefSeq" id="WP_243065403.1">
    <property type="nucleotide sequence ID" value="NZ_JAIVFK010000011.1"/>
</dbReference>
<keyword evidence="5" id="KW-1185">Reference proteome</keyword>
<dbReference type="PROSITE" id="PS50977">
    <property type="entry name" value="HTH_TETR_2"/>
    <property type="match status" value="1"/>
</dbReference>
<organism evidence="4 5">
    <name type="scientific">Candidatus Rhodoblastus alkanivorans</name>
    <dbReference type="NCBI Taxonomy" id="2954117"/>
    <lineage>
        <taxon>Bacteria</taxon>
        <taxon>Pseudomonadati</taxon>
        <taxon>Pseudomonadota</taxon>
        <taxon>Alphaproteobacteria</taxon>
        <taxon>Hyphomicrobiales</taxon>
        <taxon>Rhodoblastaceae</taxon>
        <taxon>Rhodoblastus</taxon>
    </lineage>
</organism>
<dbReference type="Proteomes" id="UP001139104">
    <property type="component" value="Unassembled WGS sequence"/>
</dbReference>
<evidence type="ECO:0000313" key="5">
    <source>
        <dbReference type="Proteomes" id="UP001139104"/>
    </source>
</evidence>
<dbReference type="InterPro" id="IPR039536">
    <property type="entry name" value="TetR_C_Proteobacteria"/>
</dbReference>
<evidence type="ECO:0000259" key="3">
    <source>
        <dbReference type="PROSITE" id="PS50977"/>
    </source>
</evidence>
<sequence>METIEKAATAKTVSSRKRIRCGRPPAERAGEVEERILGAAHKVFLERGFDGASIDLIAETARSGKPTIYSRFPNKEALFEAAVARSIRERYARMRSHKLTGANIEERLVDIGVTVLNETLTEDYIGIVRVALGEARRIPDLVRSLIQMAREQSGEIVAQMLAEVTKCETFANMQQEHGDRYAAAARYFLDLVLLPPLMRALSGENVQELHAEIDVRVKQKVAFFLAACKHGGIA</sequence>
<keyword evidence="1 2" id="KW-0238">DNA-binding</keyword>
<dbReference type="InterPro" id="IPR023772">
    <property type="entry name" value="DNA-bd_HTH_TetR-type_CS"/>
</dbReference>
<dbReference type="Pfam" id="PF00440">
    <property type="entry name" value="TetR_N"/>
    <property type="match status" value="1"/>
</dbReference>
<evidence type="ECO:0000256" key="1">
    <source>
        <dbReference type="ARBA" id="ARBA00023125"/>
    </source>
</evidence>
<evidence type="ECO:0000313" key="4">
    <source>
        <dbReference type="EMBL" id="MCI4681330.1"/>
    </source>
</evidence>
<accession>A0ABS9Z1J2</accession>
<proteinExistence type="predicted"/>
<reference evidence="4" key="1">
    <citation type="journal article" date="2022" name="ISME J.">
        <title>Identification of active gaseous-alkane degraders at natural gas seeps.</title>
        <authorList>
            <person name="Farhan Ul Haque M."/>
            <person name="Hernandez M."/>
            <person name="Crombie A.T."/>
            <person name="Murrell J.C."/>
        </authorList>
    </citation>
    <scope>NUCLEOTIDE SEQUENCE</scope>
    <source>
        <strain evidence="4">PC2</strain>
    </source>
</reference>
<dbReference type="PANTHER" id="PTHR30055:SF146">
    <property type="entry name" value="HTH-TYPE TRANSCRIPTIONAL DUAL REGULATOR CECR"/>
    <property type="match status" value="1"/>
</dbReference>
<dbReference type="InterPro" id="IPR009057">
    <property type="entry name" value="Homeodomain-like_sf"/>
</dbReference>
<comment type="caution">
    <text evidence="4">The sequence shown here is derived from an EMBL/GenBank/DDBJ whole genome shotgun (WGS) entry which is preliminary data.</text>
</comment>
<dbReference type="PRINTS" id="PR00455">
    <property type="entry name" value="HTHTETR"/>
</dbReference>
<dbReference type="InterPro" id="IPR050109">
    <property type="entry name" value="HTH-type_TetR-like_transc_reg"/>
</dbReference>
<gene>
    <name evidence="4" type="ORF">K2U94_00855</name>
</gene>
<evidence type="ECO:0000256" key="2">
    <source>
        <dbReference type="PROSITE-ProRule" id="PRU00335"/>
    </source>
</evidence>
<dbReference type="PANTHER" id="PTHR30055">
    <property type="entry name" value="HTH-TYPE TRANSCRIPTIONAL REGULATOR RUTR"/>
    <property type="match status" value="1"/>
</dbReference>
<name>A0ABS9Z1J2_9HYPH</name>
<dbReference type="Gene3D" id="1.10.357.10">
    <property type="entry name" value="Tetracycline Repressor, domain 2"/>
    <property type="match status" value="1"/>
</dbReference>
<dbReference type="SUPFAM" id="SSF46689">
    <property type="entry name" value="Homeodomain-like"/>
    <property type="match status" value="1"/>
</dbReference>
<feature type="domain" description="HTH tetR-type" evidence="3">
    <location>
        <begin position="30"/>
        <end position="90"/>
    </location>
</feature>
<dbReference type="Pfam" id="PF14246">
    <property type="entry name" value="TetR_C_7"/>
    <property type="match status" value="1"/>
</dbReference>
<dbReference type="Gene3D" id="1.10.10.60">
    <property type="entry name" value="Homeodomain-like"/>
    <property type="match status" value="1"/>
</dbReference>